<feature type="domain" description="Major facilitator superfamily (MFS) profile" evidence="9">
    <location>
        <begin position="17"/>
        <end position="443"/>
    </location>
</feature>
<dbReference type="Proteomes" id="UP001168821">
    <property type="component" value="Unassembled WGS sequence"/>
</dbReference>
<dbReference type="GO" id="GO:0005886">
    <property type="term" value="C:plasma membrane"/>
    <property type="evidence" value="ECO:0007669"/>
    <property type="project" value="UniProtKB-SubCell"/>
</dbReference>
<dbReference type="SUPFAM" id="SSF103473">
    <property type="entry name" value="MFS general substrate transporter"/>
    <property type="match status" value="1"/>
</dbReference>
<keyword evidence="11" id="KW-1185">Reference proteome</keyword>
<name>A0AA38HW27_9CUCU</name>
<evidence type="ECO:0000256" key="3">
    <source>
        <dbReference type="ARBA" id="ARBA00022692"/>
    </source>
</evidence>
<dbReference type="FunFam" id="1.20.1250.20:FF:000055">
    <property type="entry name" value="Facilitated trehalose transporter Tret1-2 homolog"/>
    <property type="match status" value="1"/>
</dbReference>
<feature type="transmembrane region" description="Helical" evidence="8">
    <location>
        <begin position="415"/>
        <end position="436"/>
    </location>
</feature>
<evidence type="ECO:0000259" key="9">
    <source>
        <dbReference type="PROSITE" id="PS50850"/>
    </source>
</evidence>
<dbReference type="Gene3D" id="1.20.1250.20">
    <property type="entry name" value="MFS general substrate transporter like domains"/>
    <property type="match status" value="1"/>
</dbReference>
<organism evidence="10 11">
    <name type="scientific">Zophobas morio</name>
    <dbReference type="NCBI Taxonomy" id="2755281"/>
    <lineage>
        <taxon>Eukaryota</taxon>
        <taxon>Metazoa</taxon>
        <taxon>Ecdysozoa</taxon>
        <taxon>Arthropoda</taxon>
        <taxon>Hexapoda</taxon>
        <taxon>Insecta</taxon>
        <taxon>Pterygota</taxon>
        <taxon>Neoptera</taxon>
        <taxon>Endopterygota</taxon>
        <taxon>Coleoptera</taxon>
        <taxon>Polyphaga</taxon>
        <taxon>Cucujiformia</taxon>
        <taxon>Tenebrionidae</taxon>
        <taxon>Zophobas</taxon>
    </lineage>
</organism>
<comment type="caution">
    <text evidence="10">The sequence shown here is derived from an EMBL/GenBank/DDBJ whole genome shotgun (WGS) entry which is preliminary data.</text>
</comment>
<comment type="similarity">
    <text evidence="7">Belongs to the major facilitator superfamily. Sugar transporter (TC 2.A.1.1) family. Trehalose transporter subfamily.</text>
</comment>
<feature type="transmembrane region" description="Helical" evidence="8">
    <location>
        <begin position="55"/>
        <end position="81"/>
    </location>
</feature>
<dbReference type="PANTHER" id="PTHR48021:SF46">
    <property type="entry name" value="MAJOR FACILITATOR SUPERFAMILY (MFS) PROFILE DOMAIN-CONTAINING PROTEIN"/>
    <property type="match status" value="1"/>
</dbReference>
<feature type="transmembrane region" description="Helical" evidence="8">
    <location>
        <begin position="291"/>
        <end position="310"/>
    </location>
</feature>
<keyword evidence="4 8" id="KW-1133">Transmembrane helix</keyword>
<feature type="transmembrane region" description="Helical" evidence="8">
    <location>
        <begin position="93"/>
        <end position="120"/>
    </location>
</feature>
<feature type="transmembrane region" description="Helical" evidence="8">
    <location>
        <begin position="166"/>
        <end position="189"/>
    </location>
</feature>
<evidence type="ECO:0000256" key="6">
    <source>
        <dbReference type="ARBA" id="ARBA00023180"/>
    </source>
</evidence>
<evidence type="ECO:0000313" key="10">
    <source>
        <dbReference type="EMBL" id="KAJ3644536.1"/>
    </source>
</evidence>
<dbReference type="PROSITE" id="PS00217">
    <property type="entry name" value="SUGAR_TRANSPORT_2"/>
    <property type="match status" value="1"/>
</dbReference>
<accession>A0AA38HW27</accession>
<keyword evidence="2" id="KW-1003">Cell membrane</keyword>
<evidence type="ECO:0000256" key="5">
    <source>
        <dbReference type="ARBA" id="ARBA00023136"/>
    </source>
</evidence>
<dbReference type="PROSITE" id="PS50850">
    <property type="entry name" value="MFS"/>
    <property type="match status" value="1"/>
</dbReference>
<dbReference type="InterPro" id="IPR050549">
    <property type="entry name" value="MFS_Trehalose_Transporter"/>
</dbReference>
<gene>
    <name evidence="10" type="ORF">Zmor_022261</name>
</gene>
<feature type="transmembrane region" description="Helical" evidence="8">
    <location>
        <begin position="140"/>
        <end position="159"/>
    </location>
</feature>
<evidence type="ECO:0000313" key="11">
    <source>
        <dbReference type="Proteomes" id="UP001168821"/>
    </source>
</evidence>
<dbReference type="PANTHER" id="PTHR48021">
    <property type="match status" value="1"/>
</dbReference>
<protein>
    <recommendedName>
        <fullName evidence="9">Major facilitator superfamily (MFS) profile domain-containing protein</fullName>
    </recommendedName>
</protein>
<evidence type="ECO:0000256" key="8">
    <source>
        <dbReference type="SAM" id="Phobius"/>
    </source>
</evidence>
<evidence type="ECO:0000256" key="1">
    <source>
        <dbReference type="ARBA" id="ARBA00004651"/>
    </source>
</evidence>
<dbReference type="GO" id="GO:0022857">
    <property type="term" value="F:transmembrane transporter activity"/>
    <property type="evidence" value="ECO:0007669"/>
    <property type="project" value="InterPro"/>
</dbReference>
<feature type="transmembrane region" description="Helical" evidence="8">
    <location>
        <begin position="317"/>
        <end position="338"/>
    </location>
</feature>
<sequence length="468" mass="51358">MYFPFIKNQGRLFQYLATFSGTFSVITSGINLGWTSPYLPQLLATTSPIPTTSDAGSWCAIMPLVGAPVGAFIAAILGDVVGRKNTSLLMAPIILLSFIGMAFAPSILLLSVLRFIIGATEGALYTVLPMYIGEISDPQIRGFLTSMVAIAGIAGTLFINIIGQTYSIFTSSLICAFVPVIHFLTFVWMPESPYYYIKKKKFEDARESLKILTGRGDVDEEMEELCTAVERQEENKGKITDLFTVRGNRRACFIFVIVCVTNKFSGKNPCLFYTTMIFEEAGSNFSSEMSVIIYCAVELVVTLVATFVVDRCGKRPLFILSTLGCSLSVLILGTYFYLKNFEIPHFTDSWGWVPITSLVAYNILFSVGLGFATVTVISELFPTNVKTVAAGIADSFSVSMGAIASKFFQITNDEFGMFVPFWAFGACCIVGLVLIVKFVPETKGKSLEEIQFYLNGGNGKEKRTCVNK</sequence>
<feature type="transmembrane region" description="Helical" evidence="8">
    <location>
        <begin position="358"/>
        <end position="381"/>
    </location>
</feature>
<feature type="transmembrane region" description="Helical" evidence="8">
    <location>
        <begin position="388"/>
        <end position="409"/>
    </location>
</feature>
<keyword evidence="3 8" id="KW-0812">Transmembrane</keyword>
<dbReference type="InterPro" id="IPR005828">
    <property type="entry name" value="MFS_sugar_transport-like"/>
</dbReference>
<comment type="subcellular location">
    <subcellularLocation>
        <location evidence="1">Cell membrane</location>
        <topology evidence="1">Multi-pass membrane protein</topology>
    </subcellularLocation>
</comment>
<proteinExistence type="inferred from homology"/>
<dbReference type="InterPro" id="IPR020846">
    <property type="entry name" value="MFS_dom"/>
</dbReference>
<evidence type="ECO:0000256" key="2">
    <source>
        <dbReference type="ARBA" id="ARBA00022475"/>
    </source>
</evidence>
<dbReference type="AlphaFoldDB" id="A0AA38HW27"/>
<feature type="transmembrane region" description="Helical" evidence="8">
    <location>
        <begin position="12"/>
        <end position="35"/>
    </location>
</feature>
<dbReference type="EMBL" id="JALNTZ010000007">
    <property type="protein sequence ID" value="KAJ3644536.1"/>
    <property type="molecule type" value="Genomic_DNA"/>
</dbReference>
<keyword evidence="6" id="KW-0325">Glycoprotein</keyword>
<dbReference type="InterPro" id="IPR005829">
    <property type="entry name" value="Sugar_transporter_CS"/>
</dbReference>
<evidence type="ECO:0000256" key="4">
    <source>
        <dbReference type="ARBA" id="ARBA00022989"/>
    </source>
</evidence>
<dbReference type="Pfam" id="PF00083">
    <property type="entry name" value="Sugar_tr"/>
    <property type="match status" value="1"/>
</dbReference>
<dbReference type="InterPro" id="IPR036259">
    <property type="entry name" value="MFS_trans_sf"/>
</dbReference>
<reference evidence="10" key="1">
    <citation type="journal article" date="2023" name="G3 (Bethesda)">
        <title>Whole genome assemblies of Zophobas morio and Tenebrio molitor.</title>
        <authorList>
            <person name="Kaur S."/>
            <person name="Stinson S.A."/>
            <person name="diCenzo G.C."/>
        </authorList>
    </citation>
    <scope>NUCLEOTIDE SEQUENCE</scope>
    <source>
        <strain evidence="10">QUZm001</strain>
    </source>
</reference>
<keyword evidence="5 8" id="KW-0472">Membrane</keyword>
<evidence type="ECO:0000256" key="7">
    <source>
        <dbReference type="ARBA" id="ARBA00024348"/>
    </source>
</evidence>